<keyword evidence="1" id="KW-0489">Methyltransferase</keyword>
<gene>
    <name evidence="1" type="ORF">WH297_11100</name>
</gene>
<keyword evidence="1" id="KW-0808">Transferase</keyword>
<comment type="caution">
    <text evidence="1">The sequence shown here is derived from an EMBL/GenBank/DDBJ whole genome shotgun (WGS) entry which is preliminary data.</text>
</comment>
<evidence type="ECO:0000313" key="1">
    <source>
        <dbReference type="EMBL" id="MEJ5020276.1"/>
    </source>
</evidence>
<keyword evidence="2" id="KW-1185">Reference proteome</keyword>
<dbReference type="RefSeq" id="WP_105542633.1">
    <property type="nucleotide sequence ID" value="NZ_JBBGZH010000001.1"/>
</dbReference>
<dbReference type="Proteomes" id="UP001375812">
    <property type="component" value="Unassembled WGS sequence"/>
</dbReference>
<accession>A0ABU8PFR7</accession>
<dbReference type="Gene3D" id="3.40.50.150">
    <property type="entry name" value="Vaccinia Virus protein VP39"/>
    <property type="match status" value="1"/>
</dbReference>
<proteinExistence type="predicted"/>
<dbReference type="InterPro" id="IPR029063">
    <property type="entry name" value="SAM-dependent_MTases_sf"/>
</dbReference>
<dbReference type="Pfam" id="PF13489">
    <property type="entry name" value="Methyltransf_23"/>
    <property type="match status" value="1"/>
</dbReference>
<dbReference type="EC" id="2.1.-.-" evidence="1"/>
<dbReference type="EMBL" id="JBBGZH010000001">
    <property type="protein sequence ID" value="MEJ5020276.1"/>
    <property type="molecule type" value="Genomic_DNA"/>
</dbReference>
<dbReference type="GO" id="GO:0032259">
    <property type="term" value="P:methylation"/>
    <property type="evidence" value="ECO:0007669"/>
    <property type="project" value="UniProtKB-KW"/>
</dbReference>
<reference evidence="1 2" key="1">
    <citation type="submission" date="2023-12" db="EMBL/GenBank/DDBJ databases">
        <title>Gut-associated functions are favored during microbiome assembly across C. elegans life.</title>
        <authorList>
            <person name="Zimmermann J."/>
        </authorList>
    </citation>
    <scope>NUCLEOTIDE SEQUENCE [LARGE SCALE GENOMIC DNA]</scope>
    <source>
        <strain evidence="1 2">MYb71</strain>
    </source>
</reference>
<evidence type="ECO:0000313" key="2">
    <source>
        <dbReference type="Proteomes" id="UP001375812"/>
    </source>
</evidence>
<dbReference type="GO" id="GO:0008168">
    <property type="term" value="F:methyltransferase activity"/>
    <property type="evidence" value="ECO:0007669"/>
    <property type="project" value="UniProtKB-KW"/>
</dbReference>
<organism evidence="1 2">
    <name type="scientific">Ochrobactrum vermis</name>
    <dbReference type="NCBI Taxonomy" id="1827297"/>
    <lineage>
        <taxon>Bacteria</taxon>
        <taxon>Pseudomonadati</taxon>
        <taxon>Pseudomonadota</taxon>
        <taxon>Alphaproteobacteria</taxon>
        <taxon>Hyphomicrobiales</taxon>
        <taxon>Brucellaceae</taxon>
        <taxon>Brucella/Ochrobactrum group</taxon>
        <taxon>Ochrobactrum</taxon>
    </lineage>
</organism>
<protein>
    <submittedName>
        <fullName evidence="1">Class I SAM-dependent methyltransferase</fullName>
        <ecNumber evidence="1">2.1.-.-</ecNumber>
    </submittedName>
</protein>
<dbReference type="CDD" id="cd02440">
    <property type="entry name" value="AdoMet_MTases"/>
    <property type="match status" value="1"/>
</dbReference>
<name>A0ABU8PFR7_9HYPH</name>
<dbReference type="PANTHER" id="PTHR43861">
    <property type="entry name" value="TRANS-ACONITATE 2-METHYLTRANSFERASE-RELATED"/>
    <property type="match status" value="1"/>
</dbReference>
<sequence>MVTPIAQYVRRSVAYAATKLNYRQSIDRIASDAQDYWADQTSKNHKSNSHWKGSDGLSDAAWMQIGRSHRKLVQDAAASVGLTAQGSRILEWGCGGGANAVQFADLANEYLGVDVSAASLKECAARMSDVGYRHFSPVLIDVEKPQKSLEQIKQPVDIYICTYVFELIPTEEYGADLLRIAFQHLRSGGLAVIQIKYSTHKSDTRGHKWGYRRNLANMTTYSIDQFWLLAESVGFRPVSVSLKPYDALVKDERYAYFVLQKPEASADRE</sequence>
<dbReference type="SUPFAM" id="SSF53335">
    <property type="entry name" value="S-adenosyl-L-methionine-dependent methyltransferases"/>
    <property type="match status" value="1"/>
</dbReference>